<evidence type="ECO:0000313" key="2">
    <source>
        <dbReference type="Proteomes" id="UP001589645"/>
    </source>
</evidence>
<keyword evidence="2" id="KW-1185">Reference proteome</keyword>
<protein>
    <recommendedName>
        <fullName evidence="3">PD-(D/E)XK endonuclease-like domain-containing protein</fullName>
    </recommendedName>
</protein>
<name>A0ABV5HW84_9VIBR</name>
<evidence type="ECO:0008006" key="3">
    <source>
        <dbReference type="Google" id="ProtNLM"/>
    </source>
</evidence>
<reference evidence="1 2" key="1">
    <citation type="submission" date="2024-09" db="EMBL/GenBank/DDBJ databases">
        <authorList>
            <person name="Sun Q."/>
            <person name="Mori K."/>
        </authorList>
    </citation>
    <scope>NUCLEOTIDE SEQUENCE [LARGE SCALE GENOMIC DNA]</scope>
    <source>
        <strain evidence="1 2">CECT 8064</strain>
    </source>
</reference>
<dbReference type="RefSeq" id="WP_390198128.1">
    <property type="nucleotide sequence ID" value="NZ_JBHMEP010000024.1"/>
</dbReference>
<dbReference type="Proteomes" id="UP001589645">
    <property type="component" value="Unassembled WGS sequence"/>
</dbReference>
<sequence>MVIEDNGEIGGSGLGKIKDVCPSYYWRSSLPILRAYHTDPKFTAFFGILDVLSTVPKEDIYEEEKPVDEPKKEPDEEIEIEYDLETEQQYYAAEWIKDIPTPVLYRMTVAGKRVYYEMGADGYPIIYDGATNNIANGYCDTSGALEKWKNEMRLKGKDPDEYANYRADLGTIMHYLFGLYLTGVKIKLIPTWIRKAVKEAKLRIDKYRMERILVDNIDELIEDLISFAIFCKERHVKPVLIEKMLRSSRLKVASSVDAVVEMDSEPETVEIEVETGEFYKTGAKKGQPKTEKKKIKRCRRIFAILDFKSNRKGNFYDEYAFQLELYRRMIMENYGKILEIEEIYNFAPGDPTAKTSQYKLKRQTDNPILNMATVVYLQGKYKFEKTNYTVTSRIGSLDIESDFELNNLIRKESLRDYIYRIMSERIG</sequence>
<proteinExistence type="predicted"/>
<accession>A0ABV5HW84</accession>
<organism evidence="1 2">
    <name type="scientific">Vibrio olivae</name>
    <dbReference type="NCBI Taxonomy" id="1243002"/>
    <lineage>
        <taxon>Bacteria</taxon>
        <taxon>Pseudomonadati</taxon>
        <taxon>Pseudomonadota</taxon>
        <taxon>Gammaproteobacteria</taxon>
        <taxon>Vibrionales</taxon>
        <taxon>Vibrionaceae</taxon>
        <taxon>Vibrio</taxon>
    </lineage>
</organism>
<dbReference type="EMBL" id="JBHMEP010000024">
    <property type="protein sequence ID" value="MFB9137811.1"/>
    <property type="molecule type" value="Genomic_DNA"/>
</dbReference>
<evidence type="ECO:0000313" key="1">
    <source>
        <dbReference type="EMBL" id="MFB9137811.1"/>
    </source>
</evidence>
<comment type="caution">
    <text evidence="1">The sequence shown here is derived from an EMBL/GenBank/DDBJ whole genome shotgun (WGS) entry which is preliminary data.</text>
</comment>
<gene>
    <name evidence="1" type="ORF">ACFFUV_22950</name>
</gene>